<accession>A0A401ZTF6</accession>
<feature type="region of interest" description="Disordered" evidence="6">
    <location>
        <begin position="207"/>
        <end position="230"/>
    </location>
</feature>
<evidence type="ECO:0000256" key="6">
    <source>
        <dbReference type="SAM" id="MobiDB-lite"/>
    </source>
</evidence>
<sequence>MSISQPFSKELRVGSSLRRGEYLIQSILGQGGMGTVYLATHIALADPVALKRLPADNDLPESVAAELAALLQSDKVQLQGALTGQFPSSGGEYTDHFLREALFLARLQHHALPALYDYFLEDGYWYLVMDYIPGIPLNLYLSRHGPIDVLEALEYAMQLCEVLDYLHAQVPAIIFRDLKPANILILADGTLMLIDFGIARYFKDQQEHDSSDFGSPGYAPPEQYQGSGQTDARSDLYSLGIILHEMLTGVSPGERLFEELLPARHYRPALSPLVGALLRLMTRHEPSLRFQSALLLYQALTRIYRLEECRLYIQEVEAITQPFHPGEQASPVRFSSGADEQMHSPAEAVPSLEQRRRRRAQLQEAHRQRLEYQEQLFWVDEGLQSRSRLSLSQLALPRTADEQITIVPPIHSNFSRVVKISFLLALLLCSSMLILFVSARGLFSLSFYSSSQSTSTAHHDEEHRTFVWQAMPSLLQPQADTTAVYVMVKGRPYVYMGGGYRGRMTPAYSRTLYRYDIEAAHWESATSITFPGMVNNAATANGQQEIYFTAGYSSDSYKVSSLLYRYQPESDTLDKIVPPAEITFGFGSSILADQQGHLYLTQGFLHAGNGHELAGRSWYRYDLSTGVWHLLRPLPVGLGYLTLAMDGDNNILLLGGARDAGQQQQTNELYRYYPALNVWEHLEDQAPLPLSGAASCALDSTHLVLVGGYDTSSQKGRPQSWLFDRQTLFWSPLPVLPRGGSMLGAAACDGKGHLYLIQGAEDPIQPTQQFWEFIAPSASVPQR</sequence>
<keyword evidence="1" id="KW-0808">Transferase</keyword>
<organism evidence="8 9">
    <name type="scientific">Tengunoibacter tsumagoiensis</name>
    <dbReference type="NCBI Taxonomy" id="2014871"/>
    <lineage>
        <taxon>Bacteria</taxon>
        <taxon>Bacillati</taxon>
        <taxon>Chloroflexota</taxon>
        <taxon>Ktedonobacteria</taxon>
        <taxon>Ktedonobacterales</taxon>
        <taxon>Dictyobacteraceae</taxon>
        <taxon>Tengunoibacter</taxon>
    </lineage>
</organism>
<evidence type="ECO:0000313" key="8">
    <source>
        <dbReference type="EMBL" id="GCE10153.1"/>
    </source>
</evidence>
<protein>
    <recommendedName>
        <fullName evidence="7">Protein kinase domain-containing protein</fullName>
    </recommendedName>
</protein>
<dbReference type="InterPro" id="IPR015915">
    <property type="entry name" value="Kelch-typ_b-propeller"/>
</dbReference>
<reference evidence="9" key="1">
    <citation type="submission" date="2018-12" db="EMBL/GenBank/DDBJ databases">
        <title>Tengunoibacter tsumagoiensis gen. nov., sp. nov., Dictyobacter kobayashii sp. nov., D. alpinus sp. nov., and D. joshuensis sp. nov. and description of Dictyobacteraceae fam. nov. within the order Ktedonobacterales isolated from Tengu-no-mugimeshi.</title>
        <authorList>
            <person name="Wang C.M."/>
            <person name="Zheng Y."/>
            <person name="Sakai Y."/>
            <person name="Toyoda A."/>
            <person name="Minakuchi Y."/>
            <person name="Abe K."/>
            <person name="Yokota A."/>
            <person name="Yabe S."/>
        </authorList>
    </citation>
    <scope>NUCLEOTIDE SEQUENCE [LARGE SCALE GENOMIC DNA]</scope>
    <source>
        <strain evidence="9">Uno3</strain>
    </source>
</reference>
<dbReference type="InterPro" id="IPR017441">
    <property type="entry name" value="Protein_kinase_ATP_BS"/>
</dbReference>
<dbReference type="SUPFAM" id="SSF117281">
    <property type="entry name" value="Kelch motif"/>
    <property type="match status" value="2"/>
</dbReference>
<dbReference type="OrthoDB" id="140599at2"/>
<dbReference type="AlphaFoldDB" id="A0A401ZTF6"/>
<dbReference type="Proteomes" id="UP000287352">
    <property type="component" value="Unassembled WGS sequence"/>
</dbReference>
<dbReference type="Gene3D" id="2.120.10.80">
    <property type="entry name" value="Kelch-type beta propeller"/>
    <property type="match status" value="2"/>
</dbReference>
<feature type="region of interest" description="Disordered" evidence="6">
    <location>
        <begin position="327"/>
        <end position="357"/>
    </location>
</feature>
<dbReference type="SUPFAM" id="SSF56112">
    <property type="entry name" value="Protein kinase-like (PK-like)"/>
    <property type="match status" value="1"/>
</dbReference>
<evidence type="ECO:0000259" key="7">
    <source>
        <dbReference type="PROSITE" id="PS50011"/>
    </source>
</evidence>
<dbReference type="Pfam" id="PF00069">
    <property type="entry name" value="Pkinase"/>
    <property type="match status" value="1"/>
</dbReference>
<keyword evidence="9" id="KW-1185">Reference proteome</keyword>
<name>A0A401ZTF6_9CHLR</name>
<proteinExistence type="predicted"/>
<dbReference type="GO" id="GO:0004674">
    <property type="term" value="F:protein serine/threonine kinase activity"/>
    <property type="evidence" value="ECO:0007669"/>
    <property type="project" value="TreeGrafter"/>
</dbReference>
<keyword evidence="4 5" id="KW-0067">ATP-binding</keyword>
<keyword evidence="3" id="KW-0418">Kinase</keyword>
<feature type="binding site" evidence="5">
    <location>
        <position position="51"/>
    </location>
    <ligand>
        <name>ATP</name>
        <dbReference type="ChEBI" id="CHEBI:30616"/>
    </ligand>
</feature>
<evidence type="ECO:0000256" key="3">
    <source>
        <dbReference type="ARBA" id="ARBA00022777"/>
    </source>
</evidence>
<dbReference type="PROSITE" id="PS00107">
    <property type="entry name" value="PROTEIN_KINASE_ATP"/>
    <property type="match status" value="1"/>
</dbReference>
<evidence type="ECO:0000256" key="1">
    <source>
        <dbReference type="ARBA" id="ARBA00022679"/>
    </source>
</evidence>
<dbReference type="SMART" id="SM00220">
    <property type="entry name" value="S_TKc"/>
    <property type="match status" value="1"/>
</dbReference>
<dbReference type="InterPro" id="IPR011009">
    <property type="entry name" value="Kinase-like_dom_sf"/>
</dbReference>
<dbReference type="InterPro" id="IPR000719">
    <property type="entry name" value="Prot_kinase_dom"/>
</dbReference>
<evidence type="ECO:0000256" key="2">
    <source>
        <dbReference type="ARBA" id="ARBA00022741"/>
    </source>
</evidence>
<evidence type="ECO:0000313" key="9">
    <source>
        <dbReference type="Proteomes" id="UP000287352"/>
    </source>
</evidence>
<dbReference type="CDD" id="cd14014">
    <property type="entry name" value="STKc_PknB_like"/>
    <property type="match status" value="1"/>
</dbReference>
<evidence type="ECO:0000256" key="4">
    <source>
        <dbReference type="ARBA" id="ARBA00022840"/>
    </source>
</evidence>
<comment type="caution">
    <text evidence="8">The sequence shown here is derived from an EMBL/GenBank/DDBJ whole genome shotgun (WGS) entry which is preliminary data.</text>
</comment>
<keyword evidence="2 5" id="KW-0547">Nucleotide-binding</keyword>
<dbReference type="Gene3D" id="1.10.510.10">
    <property type="entry name" value="Transferase(Phosphotransferase) domain 1"/>
    <property type="match status" value="1"/>
</dbReference>
<dbReference type="RefSeq" id="WP_126577776.1">
    <property type="nucleotide sequence ID" value="NZ_BIFR01000001.1"/>
</dbReference>
<dbReference type="GO" id="GO:0005524">
    <property type="term" value="F:ATP binding"/>
    <property type="evidence" value="ECO:0007669"/>
    <property type="project" value="UniProtKB-UniRule"/>
</dbReference>
<feature type="domain" description="Protein kinase" evidence="7">
    <location>
        <begin position="22"/>
        <end position="301"/>
    </location>
</feature>
<evidence type="ECO:0000256" key="5">
    <source>
        <dbReference type="PROSITE-ProRule" id="PRU10141"/>
    </source>
</evidence>
<gene>
    <name evidence="8" type="ORF">KTT_00120</name>
</gene>
<dbReference type="PANTHER" id="PTHR43289:SF34">
    <property type="entry name" value="SERINE_THREONINE-PROTEIN KINASE YBDM-RELATED"/>
    <property type="match status" value="1"/>
</dbReference>
<dbReference type="PROSITE" id="PS50011">
    <property type="entry name" value="PROTEIN_KINASE_DOM"/>
    <property type="match status" value="1"/>
</dbReference>
<dbReference type="EMBL" id="BIFR01000001">
    <property type="protein sequence ID" value="GCE10153.1"/>
    <property type="molecule type" value="Genomic_DNA"/>
</dbReference>
<dbReference type="PANTHER" id="PTHR43289">
    <property type="entry name" value="MITOGEN-ACTIVATED PROTEIN KINASE KINASE KINASE 20-RELATED"/>
    <property type="match status" value="1"/>
</dbReference>